<feature type="compositionally biased region" description="Gly residues" evidence="8">
    <location>
        <begin position="647"/>
        <end position="660"/>
    </location>
</feature>
<dbReference type="InterPro" id="IPR018511">
    <property type="entry name" value="Hemolysin-typ_Ca-bd_CS"/>
</dbReference>
<dbReference type="InterPro" id="IPR050557">
    <property type="entry name" value="RTX_toxin/Mannuronan_C5-epim"/>
</dbReference>
<keyword evidence="3" id="KW-0964">Secreted</keyword>
<keyword evidence="4" id="KW-0800">Toxin</keyword>
<dbReference type="InterPro" id="IPR011049">
    <property type="entry name" value="Serralysin-like_metalloprot_C"/>
</dbReference>
<evidence type="ECO:0000256" key="2">
    <source>
        <dbReference type="ARBA" id="ARBA00004613"/>
    </source>
</evidence>
<dbReference type="Proteomes" id="UP001203880">
    <property type="component" value="Unassembled WGS sequence"/>
</dbReference>
<reference evidence="9" key="1">
    <citation type="submission" date="2022-05" db="EMBL/GenBank/DDBJ databases">
        <authorList>
            <person name="Park J.-S."/>
        </authorList>
    </citation>
    <scope>NUCLEOTIDE SEQUENCE</scope>
    <source>
        <strain evidence="9">2012CJ41-6</strain>
    </source>
</reference>
<dbReference type="InterPro" id="IPR001343">
    <property type="entry name" value="Hemolysn_Ca-bd"/>
</dbReference>
<organism evidence="9 10">
    <name type="scientific">Ruegeria spongiae</name>
    <dbReference type="NCBI Taxonomy" id="2942209"/>
    <lineage>
        <taxon>Bacteria</taxon>
        <taxon>Pseudomonadati</taxon>
        <taxon>Pseudomonadota</taxon>
        <taxon>Alphaproteobacteria</taxon>
        <taxon>Rhodobacterales</taxon>
        <taxon>Roseobacteraceae</taxon>
        <taxon>Ruegeria</taxon>
    </lineage>
</organism>
<protein>
    <recommendedName>
        <fullName evidence="11">Calcium-binding protein</fullName>
    </recommendedName>
</protein>
<proteinExistence type="predicted"/>
<dbReference type="InterPro" id="IPR017853">
    <property type="entry name" value="GH"/>
</dbReference>
<accession>A0ABT0Q381</accession>
<dbReference type="PROSITE" id="PS00330">
    <property type="entry name" value="HEMOLYSIN_CALCIUM"/>
    <property type="match status" value="3"/>
</dbReference>
<keyword evidence="5" id="KW-0677">Repeat</keyword>
<evidence type="ECO:0000256" key="8">
    <source>
        <dbReference type="SAM" id="MobiDB-lite"/>
    </source>
</evidence>
<sequence>MKIHQVYSSVESGHFGLNHVFNYERIGDRGWEKYDEVVEALGAKNLRYPGGIESETVFDIRNPNAATGLDSSGQEYRLTPLNEFIRFARSVESNITVVIPTAQFLTSEKEAGHREFDYSKKADLETFIRNSLIEGSDVITALEVGNEYQTFMTSTEYGLVLNEIAKLTQGVIDDLISEGLLPKGFVEPKILAQIWGQSANGGMSYDSLAQRNSVVLSQLDAEAIDAIDGAAMHFIYKEHKDNGDDLIARFEDIESAVHSGLRFVEAWEAVKGEELAIHVTEWNVNHLQDAIFGQKQAHFAMEMFVSFVKAGADELNFWSAMYHSTSIATANGTLTPLGEFLVNLQETALGKEYVEVETGVSNVAAYGFVGDTSLDIFFMNQGASSADYDFSEWLMQNDYYVISSLSFEVDESSTDGFFKNMTGLPPWLEPDAAVAVARNQTKGLEGDLGSFGYDIVRLGRMIEGTDDADEYSSVVNTDWVDGGAGFDHVSFLDMADGVAVDLGSGSFGVGSGKLISIESVSGTSAGDLLVGSRGSNGLFGRGGDDIVHGGSGDDKLGGGSGQDTIGGGDGNDTIWGGTENDQLWGLNGDDVVRGGSGDDKLGGGSGQDTIGGGDGNDTIWGGTENDQLWGLNGDDIVRGGSGDDKLGGGSGRDTIGGGDGNDTIWGGTENDHLWGLDGDDIVRGGSGDDKLGGGSGRDTIGGGGGNDTIWGGTENDHLWGLDGDDIVRGGSGDDKLGGGSGRDTIAGGNGNDVLAGGSGTDVFVFSAGFDVVLDFESEDVIDLSAVAAVSNLTVFQRFHLSADPNGNTVIADGLGNSLTLNGVDFSGLEADNFLF</sequence>
<dbReference type="PRINTS" id="PR01488">
    <property type="entry name" value="RTXTOXINA"/>
</dbReference>
<comment type="subcellular location">
    <subcellularLocation>
        <location evidence="1">Membrane</location>
    </subcellularLocation>
    <subcellularLocation>
        <location evidence="2">Secreted</location>
    </subcellularLocation>
</comment>
<dbReference type="RefSeq" id="WP_249708998.1">
    <property type="nucleotide sequence ID" value="NZ_JAMFMB010000009.1"/>
</dbReference>
<evidence type="ECO:0000313" key="10">
    <source>
        <dbReference type="Proteomes" id="UP001203880"/>
    </source>
</evidence>
<feature type="region of interest" description="Disordered" evidence="8">
    <location>
        <begin position="684"/>
        <end position="711"/>
    </location>
</feature>
<keyword evidence="6" id="KW-0843">Virulence</keyword>
<evidence type="ECO:0000313" key="9">
    <source>
        <dbReference type="EMBL" id="MCL6283618.1"/>
    </source>
</evidence>
<evidence type="ECO:0000256" key="6">
    <source>
        <dbReference type="ARBA" id="ARBA00023026"/>
    </source>
</evidence>
<feature type="compositionally biased region" description="Gly residues" evidence="8">
    <location>
        <begin position="602"/>
        <end position="614"/>
    </location>
</feature>
<dbReference type="Gene3D" id="3.20.20.80">
    <property type="entry name" value="Glycosidases"/>
    <property type="match status" value="1"/>
</dbReference>
<feature type="region of interest" description="Disordered" evidence="8">
    <location>
        <begin position="594"/>
        <end position="614"/>
    </location>
</feature>
<dbReference type="InterPro" id="IPR003995">
    <property type="entry name" value="RTX_toxin_determinant-A"/>
</dbReference>
<dbReference type="PANTHER" id="PTHR38340:SF1">
    <property type="entry name" value="S-LAYER PROTEIN"/>
    <property type="match status" value="1"/>
</dbReference>
<name>A0ABT0Q381_9RHOB</name>
<feature type="compositionally biased region" description="Gly residues" evidence="8">
    <location>
        <begin position="557"/>
        <end position="568"/>
    </location>
</feature>
<evidence type="ECO:0000256" key="5">
    <source>
        <dbReference type="ARBA" id="ARBA00022737"/>
    </source>
</evidence>
<dbReference type="SUPFAM" id="SSF51445">
    <property type="entry name" value="(Trans)glycosidases"/>
    <property type="match status" value="1"/>
</dbReference>
<dbReference type="PANTHER" id="PTHR38340">
    <property type="entry name" value="S-LAYER PROTEIN"/>
    <property type="match status" value="1"/>
</dbReference>
<dbReference type="SUPFAM" id="SSF51120">
    <property type="entry name" value="beta-Roll"/>
    <property type="match status" value="3"/>
</dbReference>
<dbReference type="Pfam" id="PF00353">
    <property type="entry name" value="HemolysinCabind"/>
    <property type="match status" value="6"/>
</dbReference>
<comment type="caution">
    <text evidence="9">The sequence shown here is derived from an EMBL/GenBank/DDBJ whole genome shotgun (WGS) entry which is preliminary data.</text>
</comment>
<evidence type="ECO:0000256" key="4">
    <source>
        <dbReference type="ARBA" id="ARBA00022656"/>
    </source>
</evidence>
<evidence type="ECO:0008006" key="11">
    <source>
        <dbReference type="Google" id="ProtNLM"/>
    </source>
</evidence>
<keyword evidence="10" id="KW-1185">Reference proteome</keyword>
<keyword evidence="7" id="KW-0472">Membrane</keyword>
<gene>
    <name evidence="9" type="ORF">M3P21_08720</name>
</gene>
<dbReference type="PRINTS" id="PR00313">
    <property type="entry name" value="CABNDNGRPT"/>
</dbReference>
<feature type="region of interest" description="Disordered" evidence="8">
    <location>
        <begin position="639"/>
        <end position="666"/>
    </location>
</feature>
<evidence type="ECO:0000256" key="3">
    <source>
        <dbReference type="ARBA" id="ARBA00022525"/>
    </source>
</evidence>
<evidence type="ECO:0000256" key="1">
    <source>
        <dbReference type="ARBA" id="ARBA00004370"/>
    </source>
</evidence>
<evidence type="ECO:0000256" key="7">
    <source>
        <dbReference type="ARBA" id="ARBA00023136"/>
    </source>
</evidence>
<dbReference type="Gene3D" id="2.150.10.10">
    <property type="entry name" value="Serralysin-like metalloprotease, C-terminal"/>
    <property type="match status" value="5"/>
</dbReference>
<dbReference type="EMBL" id="JAMFMB010000009">
    <property type="protein sequence ID" value="MCL6283618.1"/>
    <property type="molecule type" value="Genomic_DNA"/>
</dbReference>
<feature type="region of interest" description="Disordered" evidence="8">
    <location>
        <begin position="549"/>
        <end position="568"/>
    </location>
</feature>
<feature type="compositionally biased region" description="Gly residues" evidence="8">
    <location>
        <begin position="692"/>
        <end position="706"/>
    </location>
</feature>